<evidence type="ECO:0000256" key="4">
    <source>
        <dbReference type="ARBA" id="ARBA00023136"/>
    </source>
</evidence>
<keyword evidence="2 6" id="KW-0812">Transmembrane</keyword>
<dbReference type="RefSeq" id="WP_222607066.1">
    <property type="nucleotide sequence ID" value="NZ_CP081958.1"/>
</dbReference>
<dbReference type="GO" id="GO:0005886">
    <property type="term" value="C:plasma membrane"/>
    <property type="evidence" value="ECO:0007669"/>
    <property type="project" value="TreeGrafter"/>
</dbReference>
<dbReference type="NCBIfam" id="TIGR00367">
    <property type="entry name" value="calcium/sodium antiporter"/>
    <property type="match status" value="1"/>
</dbReference>
<accession>A0A8T8WBP6</accession>
<dbReference type="Pfam" id="PF01699">
    <property type="entry name" value="Na_Ca_ex"/>
    <property type="match status" value="2"/>
</dbReference>
<evidence type="ECO:0000256" key="5">
    <source>
        <dbReference type="SAM" id="MobiDB-lite"/>
    </source>
</evidence>
<evidence type="ECO:0000256" key="3">
    <source>
        <dbReference type="ARBA" id="ARBA00022989"/>
    </source>
</evidence>
<dbReference type="GeneID" id="67179147"/>
<keyword evidence="9" id="KW-1185">Reference proteome</keyword>
<organism evidence="8 9">
    <name type="scientific">Halobaculum magnesiiphilum</name>
    <dbReference type="NCBI Taxonomy" id="1017351"/>
    <lineage>
        <taxon>Archaea</taxon>
        <taxon>Methanobacteriati</taxon>
        <taxon>Methanobacteriota</taxon>
        <taxon>Stenosarchaea group</taxon>
        <taxon>Halobacteria</taxon>
        <taxon>Halobacteriales</taxon>
        <taxon>Haloferacaceae</taxon>
        <taxon>Halobaculum</taxon>
    </lineage>
</organism>
<name>A0A8T8WBP6_9EURY</name>
<evidence type="ECO:0000256" key="2">
    <source>
        <dbReference type="ARBA" id="ARBA00022692"/>
    </source>
</evidence>
<dbReference type="InterPro" id="IPR044880">
    <property type="entry name" value="NCX_ion-bd_dom_sf"/>
</dbReference>
<dbReference type="KEGG" id="hmp:K6T50_13355"/>
<evidence type="ECO:0000259" key="7">
    <source>
        <dbReference type="Pfam" id="PF01699"/>
    </source>
</evidence>
<feature type="domain" description="Sodium/calcium exchanger membrane region" evidence="7">
    <location>
        <begin position="10"/>
        <end position="149"/>
    </location>
</feature>
<keyword evidence="4 6" id="KW-0472">Membrane</keyword>
<feature type="transmembrane region" description="Helical" evidence="6">
    <location>
        <begin position="307"/>
        <end position="325"/>
    </location>
</feature>
<dbReference type="Proteomes" id="UP000826254">
    <property type="component" value="Chromosome"/>
</dbReference>
<comment type="subcellular location">
    <subcellularLocation>
        <location evidence="1">Membrane</location>
        <topology evidence="1">Multi-pass membrane protein</topology>
    </subcellularLocation>
</comment>
<proteinExistence type="predicted"/>
<gene>
    <name evidence="8" type="ORF">K6T50_13355</name>
</gene>
<feature type="transmembrane region" description="Helical" evidence="6">
    <location>
        <begin position="209"/>
        <end position="230"/>
    </location>
</feature>
<dbReference type="GO" id="GO:0006874">
    <property type="term" value="P:intracellular calcium ion homeostasis"/>
    <property type="evidence" value="ECO:0007669"/>
    <property type="project" value="TreeGrafter"/>
</dbReference>
<evidence type="ECO:0000313" key="9">
    <source>
        <dbReference type="Proteomes" id="UP000826254"/>
    </source>
</evidence>
<evidence type="ECO:0000256" key="6">
    <source>
        <dbReference type="SAM" id="Phobius"/>
    </source>
</evidence>
<dbReference type="AlphaFoldDB" id="A0A8T8WBP6"/>
<feature type="transmembrane region" description="Helical" evidence="6">
    <location>
        <begin position="40"/>
        <end position="63"/>
    </location>
</feature>
<feature type="transmembrane region" description="Helical" evidence="6">
    <location>
        <begin position="6"/>
        <end position="28"/>
    </location>
</feature>
<dbReference type="InterPro" id="IPR004481">
    <property type="entry name" value="K/Na/Ca-exchanger"/>
</dbReference>
<feature type="domain" description="Sodium/calcium exchanger membrane region" evidence="7">
    <location>
        <begin position="210"/>
        <end position="337"/>
    </location>
</feature>
<feature type="compositionally biased region" description="Acidic residues" evidence="5">
    <location>
        <begin position="161"/>
        <end position="171"/>
    </location>
</feature>
<keyword evidence="3 6" id="KW-1133">Transmembrane helix</keyword>
<dbReference type="InterPro" id="IPR004837">
    <property type="entry name" value="NaCa_Exmemb"/>
</dbReference>
<evidence type="ECO:0000256" key="1">
    <source>
        <dbReference type="ARBA" id="ARBA00004141"/>
    </source>
</evidence>
<feature type="transmembrane region" description="Helical" evidence="6">
    <location>
        <begin position="242"/>
        <end position="265"/>
    </location>
</feature>
<feature type="region of interest" description="Disordered" evidence="5">
    <location>
        <begin position="156"/>
        <end position="194"/>
    </location>
</feature>
<protein>
    <submittedName>
        <fullName evidence="8">Calcium/sodium antiporter</fullName>
    </submittedName>
</protein>
<sequence>MIQGGTLVQVGVIVVSVLGLWIGARLLVDAVIRLARRFGLSELAIGLTVVAMGTSTPELSVSLDAATNGLGDIAVANVLGSNVYNLAFVLGVVALIRMIPIAETLVHRDGLALLASTAVGGIALVDLAISRVEGAVLAGLFVTYTAYLLRAEGGSTAAGAETEDEEPEVEPEAGSAPSDVKPGSDPGTFPGDAATTDITGRVSFRGRDALVLVGGLALVLVSGDYMVAAASTLARGAGISEWVIGGTIVAAGTSTPEFAVSLVALSRGSLGVSVGNVVGSNVFNITGIMGAAALVRPLAVSANALETLAWLAGVTVLMVAALWTGRRLSRPEGALFAGSEIGRWVLGLFGLLG</sequence>
<dbReference type="EMBL" id="CP081958">
    <property type="protein sequence ID" value="QZP37255.1"/>
    <property type="molecule type" value="Genomic_DNA"/>
</dbReference>
<feature type="transmembrane region" description="Helical" evidence="6">
    <location>
        <begin position="277"/>
        <end position="295"/>
    </location>
</feature>
<evidence type="ECO:0000313" key="8">
    <source>
        <dbReference type="EMBL" id="QZP37255.1"/>
    </source>
</evidence>
<dbReference type="PANTHER" id="PTHR10846">
    <property type="entry name" value="SODIUM/POTASSIUM/CALCIUM EXCHANGER"/>
    <property type="match status" value="1"/>
</dbReference>
<dbReference type="GO" id="GO:0008273">
    <property type="term" value="F:calcium, potassium:sodium antiporter activity"/>
    <property type="evidence" value="ECO:0007669"/>
    <property type="project" value="TreeGrafter"/>
</dbReference>
<dbReference type="Gene3D" id="1.20.1420.30">
    <property type="entry name" value="NCX, central ion-binding region"/>
    <property type="match status" value="2"/>
</dbReference>
<reference evidence="8 9" key="1">
    <citation type="journal article" date="2021" name="Int. J. Syst. Evol. Microbiol.">
        <title>Halobaculum halophilum sp. nov. and Halobaculum salinum sp. nov., isolated from salt lake and saline soil.</title>
        <authorList>
            <person name="Cui H.L."/>
            <person name="Shi X.W."/>
            <person name="Yin X.M."/>
            <person name="Yang X.Y."/>
            <person name="Hou J."/>
            <person name="Zhu L."/>
        </authorList>
    </citation>
    <scope>NUCLEOTIDE SEQUENCE [LARGE SCALE GENOMIC DNA]</scope>
    <source>
        <strain evidence="8 9">NBRC 109044</strain>
    </source>
</reference>
<dbReference type="GO" id="GO:0005262">
    <property type="term" value="F:calcium channel activity"/>
    <property type="evidence" value="ECO:0007669"/>
    <property type="project" value="TreeGrafter"/>
</dbReference>
<dbReference type="PANTHER" id="PTHR10846:SF8">
    <property type="entry name" value="INNER MEMBRANE PROTEIN YRBG"/>
    <property type="match status" value="1"/>
</dbReference>
<feature type="transmembrane region" description="Helical" evidence="6">
    <location>
        <begin position="83"/>
        <end position="99"/>
    </location>
</feature>